<keyword evidence="3" id="KW-1185">Reference proteome</keyword>
<dbReference type="CTD" id="20238103"/>
<organism evidence="2 3">
    <name type="scientific">Lottia gigantea</name>
    <name type="common">Giant owl limpet</name>
    <dbReference type="NCBI Taxonomy" id="225164"/>
    <lineage>
        <taxon>Eukaryota</taxon>
        <taxon>Metazoa</taxon>
        <taxon>Spiralia</taxon>
        <taxon>Lophotrochozoa</taxon>
        <taxon>Mollusca</taxon>
        <taxon>Gastropoda</taxon>
        <taxon>Patellogastropoda</taxon>
        <taxon>Lottioidea</taxon>
        <taxon>Lottiidae</taxon>
        <taxon>Lottia</taxon>
    </lineage>
</organism>
<evidence type="ECO:0000313" key="3">
    <source>
        <dbReference type="Proteomes" id="UP000030746"/>
    </source>
</evidence>
<reference evidence="2 3" key="1">
    <citation type="journal article" date="2013" name="Nature">
        <title>Insights into bilaterian evolution from three spiralian genomes.</title>
        <authorList>
            <person name="Simakov O."/>
            <person name="Marletaz F."/>
            <person name="Cho S.J."/>
            <person name="Edsinger-Gonzales E."/>
            <person name="Havlak P."/>
            <person name="Hellsten U."/>
            <person name="Kuo D.H."/>
            <person name="Larsson T."/>
            <person name="Lv J."/>
            <person name="Arendt D."/>
            <person name="Savage R."/>
            <person name="Osoegawa K."/>
            <person name="de Jong P."/>
            <person name="Grimwood J."/>
            <person name="Chapman J.A."/>
            <person name="Shapiro H."/>
            <person name="Aerts A."/>
            <person name="Otillar R.P."/>
            <person name="Terry A.Y."/>
            <person name="Boore J.L."/>
            <person name="Grigoriev I.V."/>
            <person name="Lindberg D.R."/>
            <person name="Seaver E.C."/>
            <person name="Weisblat D.A."/>
            <person name="Putnam N.H."/>
            <person name="Rokhsar D.S."/>
        </authorList>
    </citation>
    <scope>NUCLEOTIDE SEQUENCE [LARGE SCALE GENOMIC DNA]</scope>
</reference>
<dbReference type="EMBL" id="KB201362">
    <property type="protein sequence ID" value="ESO96882.1"/>
    <property type="molecule type" value="Genomic_DNA"/>
</dbReference>
<keyword evidence="1" id="KW-0812">Transmembrane</keyword>
<proteinExistence type="predicted"/>
<evidence type="ECO:0000256" key="1">
    <source>
        <dbReference type="SAM" id="Phobius"/>
    </source>
</evidence>
<dbReference type="Proteomes" id="UP000030746">
    <property type="component" value="Unassembled WGS sequence"/>
</dbReference>
<keyword evidence="1" id="KW-0472">Membrane</keyword>
<gene>
    <name evidence="2" type="ORF">LOTGIDRAFT_159630</name>
</gene>
<keyword evidence="1" id="KW-1133">Transmembrane helix</keyword>
<dbReference type="GeneID" id="20238103"/>
<dbReference type="KEGG" id="lgi:LOTGIDRAFT_159630"/>
<dbReference type="AlphaFoldDB" id="V4AIQ1"/>
<protein>
    <submittedName>
        <fullName evidence="2">Uncharacterized protein</fullName>
    </submittedName>
</protein>
<accession>V4AIQ1</accession>
<feature type="transmembrane region" description="Helical" evidence="1">
    <location>
        <begin position="21"/>
        <end position="39"/>
    </location>
</feature>
<name>V4AIQ1_LOTGI</name>
<sequence>MKVSTTDKPGCRERCKMTKSKVVKTAVVISVLSFIYLLHQYSLVDNETQTRKEVFHLFFNLSKQNKTRLYLIDPDVISMNIFHSNNNNNRNNTIGDRNMITLGMNGTVDTKAMQHLSALYKLNFEKPRYPIFDISHFFQ</sequence>
<evidence type="ECO:0000313" key="2">
    <source>
        <dbReference type="EMBL" id="ESO96882.1"/>
    </source>
</evidence>
<dbReference type="HOGENOM" id="CLU_1847381_0_0_1"/>
<dbReference type="RefSeq" id="XP_009052379.1">
    <property type="nucleotide sequence ID" value="XM_009054131.1"/>
</dbReference>